<dbReference type="Pfam" id="PF03098">
    <property type="entry name" value="An_peroxidase"/>
    <property type="match status" value="1"/>
</dbReference>
<keyword evidence="2" id="KW-0223">Dioxygenase</keyword>
<evidence type="ECO:0000256" key="1">
    <source>
        <dbReference type="ARBA" id="ARBA00022723"/>
    </source>
</evidence>
<dbReference type="InterPro" id="IPR050783">
    <property type="entry name" value="Oxylipin_biosynth_metab"/>
</dbReference>
<evidence type="ECO:0000313" key="6">
    <source>
        <dbReference type="EMBL" id="CAA9536290.1"/>
    </source>
</evidence>
<dbReference type="InterPro" id="IPR010255">
    <property type="entry name" value="Haem_peroxidase_sf"/>
</dbReference>
<evidence type="ECO:0000256" key="5">
    <source>
        <dbReference type="SAM" id="MobiDB-lite"/>
    </source>
</evidence>
<dbReference type="InterPro" id="IPR019791">
    <property type="entry name" value="Haem_peroxidase_animal"/>
</dbReference>
<keyword evidence="1" id="KW-0479">Metal-binding</keyword>
<evidence type="ECO:0000256" key="4">
    <source>
        <dbReference type="ARBA" id="ARBA00023004"/>
    </source>
</evidence>
<dbReference type="PANTHER" id="PTHR11903">
    <property type="entry name" value="PROSTAGLANDIN G/H SYNTHASE"/>
    <property type="match status" value="1"/>
</dbReference>
<dbReference type="PROSITE" id="PS50292">
    <property type="entry name" value="PEROXIDASE_3"/>
    <property type="match status" value="1"/>
</dbReference>
<protein>
    <submittedName>
        <fullName evidence="6">Animal haem peroxidase</fullName>
        <ecNumber evidence="6">1.14.99.1</ecNumber>
    </submittedName>
</protein>
<dbReference type="GO" id="GO:0004666">
    <property type="term" value="F:prostaglandin-endoperoxide synthase activity"/>
    <property type="evidence" value="ECO:0007669"/>
    <property type="project" value="UniProtKB-EC"/>
</dbReference>
<dbReference type="GO" id="GO:0020037">
    <property type="term" value="F:heme binding"/>
    <property type="evidence" value="ECO:0007669"/>
    <property type="project" value="InterPro"/>
</dbReference>
<accession>A0A6J4U220</accession>
<dbReference type="GO" id="GO:0006631">
    <property type="term" value="P:fatty acid metabolic process"/>
    <property type="evidence" value="ECO:0007669"/>
    <property type="project" value="UniProtKB-ARBA"/>
</dbReference>
<dbReference type="SUPFAM" id="SSF48113">
    <property type="entry name" value="Heme-dependent peroxidases"/>
    <property type="match status" value="1"/>
</dbReference>
<dbReference type="GO" id="GO:0006979">
    <property type="term" value="P:response to oxidative stress"/>
    <property type="evidence" value="ECO:0007669"/>
    <property type="project" value="InterPro"/>
</dbReference>
<evidence type="ECO:0000256" key="3">
    <source>
        <dbReference type="ARBA" id="ARBA00023002"/>
    </source>
</evidence>
<evidence type="ECO:0000256" key="2">
    <source>
        <dbReference type="ARBA" id="ARBA00022964"/>
    </source>
</evidence>
<feature type="region of interest" description="Disordered" evidence="5">
    <location>
        <begin position="94"/>
        <end position="118"/>
    </location>
</feature>
<keyword evidence="3 6" id="KW-0560">Oxidoreductase</keyword>
<dbReference type="GO" id="GO:0046872">
    <property type="term" value="F:metal ion binding"/>
    <property type="evidence" value="ECO:0007669"/>
    <property type="project" value="UniProtKB-KW"/>
</dbReference>
<dbReference type="InterPro" id="IPR037120">
    <property type="entry name" value="Haem_peroxidase_sf_animal"/>
</dbReference>
<proteinExistence type="predicted"/>
<keyword evidence="4" id="KW-0408">Iron</keyword>
<sequence>MTAFEQISSDERVRRGLRDVYGHVDEIEFYVGLFAEDRRPNSVLPSLIGRMVGIDAFSQAFTNPLLAPRIYTAATFSPLGMEVIRTTRTLSDVVHRNLPPGSPRHRVGMTRSDWRRVS</sequence>
<dbReference type="EMBL" id="CADCWC010000218">
    <property type="protein sequence ID" value="CAA9536290.1"/>
    <property type="molecule type" value="Genomic_DNA"/>
</dbReference>
<name>A0A6J4U220_9ACTN</name>
<dbReference type="GO" id="GO:0051213">
    <property type="term" value="F:dioxygenase activity"/>
    <property type="evidence" value="ECO:0007669"/>
    <property type="project" value="UniProtKB-KW"/>
</dbReference>
<keyword evidence="6" id="KW-0575">Peroxidase</keyword>
<gene>
    <name evidence="6" type="ORF">AVDCRST_MAG79-1400</name>
</gene>
<dbReference type="GO" id="GO:0004601">
    <property type="term" value="F:peroxidase activity"/>
    <property type="evidence" value="ECO:0007669"/>
    <property type="project" value="UniProtKB-KW"/>
</dbReference>
<reference evidence="6" key="1">
    <citation type="submission" date="2020-02" db="EMBL/GenBank/DDBJ databases">
        <authorList>
            <person name="Meier V. D."/>
        </authorList>
    </citation>
    <scope>NUCLEOTIDE SEQUENCE</scope>
    <source>
        <strain evidence="6">AVDCRST_MAG79</strain>
    </source>
</reference>
<dbReference type="AlphaFoldDB" id="A0A6J4U220"/>
<dbReference type="EC" id="1.14.99.1" evidence="6"/>
<organism evidence="6">
    <name type="scientific">uncultured Thermoleophilia bacterium</name>
    <dbReference type="NCBI Taxonomy" id="1497501"/>
    <lineage>
        <taxon>Bacteria</taxon>
        <taxon>Bacillati</taxon>
        <taxon>Actinomycetota</taxon>
        <taxon>Thermoleophilia</taxon>
        <taxon>environmental samples</taxon>
    </lineage>
</organism>
<dbReference type="Gene3D" id="1.10.640.10">
    <property type="entry name" value="Haem peroxidase domain superfamily, animal type"/>
    <property type="match status" value="1"/>
</dbReference>